<dbReference type="Gene3D" id="3.60.110.10">
    <property type="entry name" value="Carbon-nitrogen hydrolase"/>
    <property type="match status" value="1"/>
</dbReference>
<dbReference type="SUPFAM" id="SSF56317">
    <property type="entry name" value="Carbon-nitrogen hydrolase"/>
    <property type="match status" value="1"/>
</dbReference>
<gene>
    <name evidence="2" type="ORF">CLOSAC_08690</name>
</gene>
<dbReference type="EC" id="3.5.1.111" evidence="2"/>
<dbReference type="EMBL" id="LZYZ01000001">
    <property type="protein sequence ID" value="OOM16598.1"/>
    <property type="molecule type" value="Genomic_DNA"/>
</dbReference>
<evidence type="ECO:0000313" key="2">
    <source>
        <dbReference type="EMBL" id="OOM16598.1"/>
    </source>
</evidence>
<evidence type="ECO:0000259" key="1">
    <source>
        <dbReference type="PROSITE" id="PS50263"/>
    </source>
</evidence>
<dbReference type="Proteomes" id="UP000191154">
    <property type="component" value="Unassembled WGS sequence"/>
</dbReference>
<proteinExistence type="predicted"/>
<dbReference type="PANTHER" id="PTHR47799">
    <property type="entry name" value="OMEGA-AMIDASE YAFV"/>
    <property type="match status" value="1"/>
</dbReference>
<keyword evidence="2" id="KW-0378">Hydrolase</keyword>
<dbReference type="InterPro" id="IPR052737">
    <property type="entry name" value="Omega-amidase_YafV"/>
</dbReference>
<comment type="caution">
    <text evidence="2">The sequence shown here is derived from an EMBL/GenBank/DDBJ whole genome shotgun (WGS) entry which is preliminary data.</text>
</comment>
<organism evidence="2 3">
    <name type="scientific">Clostridium saccharobutylicum</name>
    <dbReference type="NCBI Taxonomy" id="169679"/>
    <lineage>
        <taxon>Bacteria</taxon>
        <taxon>Bacillati</taxon>
        <taxon>Bacillota</taxon>
        <taxon>Clostridia</taxon>
        <taxon>Eubacteriales</taxon>
        <taxon>Clostridiaceae</taxon>
        <taxon>Clostridium</taxon>
    </lineage>
</organism>
<dbReference type="AlphaFoldDB" id="A0A1S8NJK0"/>
<dbReference type="InterPro" id="IPR036526">
    <property type="entry name" value="C-N_Hydrolase_sf"/>
</dbReference>
<evidence type="ECO:0000313" key="3">
    <source>
        <dbReference type="Proteomes" id="UP000191154"/>
    </source>
</evidence>
<dbReference type="PANTHER" id="PTHR47799:SF1">
    <property type="entry name" value="OMEGA-AMIDASE YAFV"/>
    <property type="match status" value="1"/>
</dbReference>
<dbReference type="GO" id="GO:0050152">
    <property type="term" value="F:omega-amidase activity"/>
    <property type="evidence" value="ECO:0007669"/>
    <property type="project" value="TreeGrafter"/>
</dbReference>
<dbReference type="GO" id="GO:0106008">
    <property type="term" value="F:2-oxoglutaramate amidase activity"/>
    <property type="evidence" value="ECO:0007669"/>
    <property type="project" value="UniProtKB-EC"/>
</dbReference>
<dbReference type="STRING" id="169679.CSACC_42570"/>
<feature type="domain" description="CN hydrolase" evidence="1">
    <location>
        <begin position="1"/>
        <end position="233"/>
    </location>
</feature>
<dbReference type="InterPro" id="IPR003010">
    <property type="entry name" value="C-N_Hydrolase"/>
</dbReference>
<sequence length="258" mass="29969">MIIGLAQINVFWEDMNKNMNKVEEFIKRAAERKVQLILFPEMTLTGFTMDINRLLDSEDIIIKWLRNLAINSNINIGIGFAIKDNKKGKNKYIFISKEGNVLLEYIKIHPFSYAGEDINFYKGNTISSCKIEECNIAPFICYDLRFPEIFQIASKQSEIIIVAANWPKSRENHWLTLLKARAIENQCYIIGINRVGQSDGLEYNGASIFVDPNGDILNEIMCKEELIVKELSLEKINEIRNKFNIKNDRREDIYKLYL</sequence>
<name>A0A1S8NJK0_CLOSA</name>
<accession>A0A1S8NJK0</accession>
<reference evidence="2 3" key="1">
    <citation type="submission" date="2016-05" db="EMBL/GenBank/DDBJ databases">
        <title>Microbial solvent formation.</title>
        <authorList>
            <person name="Poehlein A."/>
            <person name="Montoya Solano J.D."/>
            <person name="Flitsch S."/>
            <person name="Krabben P."/>
            <person name="Duerre P."/>
            <person name="Daniel R."/>
        </authorList>
    </citation>
    <scope>NUCLEOTIDE SEQUENCE [LARGE SCALE GENOMIC DNA]</scope>
    <source>
        <strain evidence="2 3">L1-8</strain>
    </source>
</reference>
<dbReference type="PROSITE" id="PS50263">
    <property type="entry name" value="CN_HYDROLASE"/>
    <property type="match status" value="1"/>
</dbReference>
<dbReference type="Pfam" id="PF00795">
    <property type="entry name" value="CN_hydrolase"/>
    <property type="match status" value="1"/>
</dbReference>
<protein>
    <submittedName>
        <fullName evidence="2">2-oxoglutaramate amidase</fullName>
        <ecNumber evidence="2">3.5.1.111</ecNumber>
    </submittedName>
</protein>
<dbReference type="RefSeq" id="WP_077864294.1">
    <property type="nucleotide sequence ID" value="NZ_LZYZ01000001.1"/>
</dbReference>